<keyword evidence="1" id="KW-0378">Hydrolase</keyword>
<dbReference type="OrthoDB" id="9794942at2"/>
<keyword evidence="4" id="KW-1185">Reference proteome</keyword>
<accession>A0A0A0ECF2</accession>
<dbReference type="Gene3D" id="3.40.50.850">
    <property type="entry name" value="Isochorismatase-like"/>
    <property type="match status" value="1"/>
</dbReference>
<dbReference type="PANTHER" id="PTHR43540">
    <property type="entry name" value="PEROXYUREIDOACRYLATE/UREIDOACRYLATE AMIDOHYDROLASE-RELATED"/>
    <property type="match status" value="1"/>
</dbReference>
<dbReference type="CDD" id="cd01014">
    <property type="entry name" value="nicotinamidase_related"/>
    <property type="match status" value="1"/>
</dbReference>
<dbReference type="GO" id="GO:0016787">
    <property type="term" value="F:hydrolase activity"/>
    <property type="evidence" value="ECO:0007669"/>
    <property type="project" value="UniProtKB-KW"/>
</dbReference>
<dbReference type="Proteomes" id="UP000030004">
    <property type="component" value="Unassembled WGS sequence"/>
</dbReference>
<organism evidence="3 4">
    <name type="scientific">Pseudooceanicola atlanticus</name>
    <dbReference type="NCBI Taxonomy" id="1461694"/>
    <lineage>
        <taxon>Bacteria</taxon>
        <taxon>Pseudomonadati</taxon>
        <taxon>Pseudomonadota</taxon>
        <taxon>Alphaproteobacteria</taxon>
        <taxon>Rhodobacterales</taxon>
        <taxon>Paracoccaceae</taxon>
        <taxon>Pseudooceanicola</taxon>
    </lineage>
</organism>
<reference evidence="3 4" key="1">
    <citation type="journal article" date="2015" name="Antonie Van Leeuwenhoek">
        <title>Pseudooceanicola atlanticus gen. nov. sp. nov., isolated from surface seawater of the Atlantic Ocean and reclassification of Oceanicola batsensis, Oceanicola marinus, Oceanicola nitratireducens, Oceanicola nanhaiensis, Oceanicola antarcticus and Oceanicola flagellatus, as Pseudooceanicola batsensis comb. nov., Pseudooceanicola marinus comb. nov., Pseudooceanicola nitratireducens comb. nov., Pseudooceanicola nanhaiensis comb. nov., Pseudooceanicola antarcticus comb. nov., and Pseudooceanicola flagellatus comb. nov.</title>
        <authorList>
            <person name="Lai Q."/>
            <person name="Li G."/>
            <person name="Liu X."/>
            <person name="Du Y."/>
            <person name="Sun F."/>
            <person name="Shao Z."/>
        </authorList>
    </citation>
    <scope>NUCLEOTIDE SEQUENCE [LARGE SCALE GENOMIC DNA]</scope>
    <source>
        <strain evidence="3 4">22II-s11g</strain>
    </source>
</reference>
<dbReference type="STRING" id="1461694.ATO9_15740"/>
<dbReference type="Pfam" id="PF00857">
    <property type="entry name" value="Isochorismatase"/>
    <property type="match status" value="1"/>
</dbReference>
<dbReference type="PANTHER" id="PTHR43540:SF15">
    <property type="entry name" value="BLR5631 PROTEIN"/>
    <property type="match status" value="1"/>
</dbReference>
<proteinExistence type="predicted"/>
<dbReference type="eggNOG" id="COG1335">
    <property type="taxonomic scope" value="Bacteria"/>
</dbReference>
<dbReference type="RefSeq" id="WP_043751141.1">
    <property type="nucleotide sequence ID" value="NZ_AQQX01000007.1"/>
</dbReference>
<evidence type="ECO:0000259" key="2">
    <source>
        <dbReference type="Pfam" id="PF00857"/>
    </source>
</evidence>
<evidence type="ECO:0000256" key="1">
    <source>
        <dbReference type="ARBA" id="ARBA00022801"/>
    </source>
</evidence>
<dbReference type="InterPro" id="IPR050272">
    <property type="entry name" value="Isochorismatase-like_hydrls"/>
</dbReference>
<dbReference type="InterPro" id="IPR036380">
    <property type="entry name" value="Isochorismatase-like_sf"/>
</dbReference>
<comment type="caution">
    <text evidence="3">The sequence shown here is derived from an EMBL/GenBank/DDBJ whole genome shotgun (WGS) entry which is preliminary data.</text>
</comment>
<name>A0A0A0ECF2_9RHOB</name>
<dbReference type="SUPFAM" id="SSF52499">
    <property type="entry name" value="Isochorismatase-like hydrolases"/>
    <property type="match status" value="1"/>
</dbReference>
<evidence type="ECO:0000313" key="4">
    <source>
        <dbReference type="Proteomes" id="UP000030004"/>
    </source>
</evidence>
<dbReference type="InterPro" id="IPR000868">
    <property type="entry name" value="Isochorismatase-like_dom"/>
</dbReference>
<dbReference type="EMBL" id="AQQX01000007">
    <property type="protein sequence ID" value="KGM47778.1"/>
    <property type="molecule type" value="Genomic_DNA"/>
</dbReference>
<feature type="domain" description="Isochorismatase-like" evidence="2">
    <location>
        <begin position="4"/>
        <end position="173"/>
    </location>
</feature>
<dbReference type="AlphaFoldDB" id="A0A0A0ECF2"/>
<sequence>MTQTALILVDIQNDYFAGGRMALPGMEAAATKAAAILDMARDKAYPILHIRHIAPADAPFFRKGTEGSEIHDTVASRDGERVVEKARPNSFVGTGLDDILRADGVEHLIICGAMSQMCIDATTRAAADLGYKVTLVSDACAAAAVSFDGVDVAADQVHAAIMAPLAARYATVVKAADLSVPA</sequence>
<protein>
    <recommendedName>
        <fullName evidence="2">Isochorismatase-like domain-containing protein</fullName>
    </recommendedName>
</protein>
<gene>
    <name evidence="3" type="ORF">ATO9_15740</name>
</gene>
<evidence type="ECO:0000313" key="3">
    <source>
        <dbReference type="EMBL" id="KGM47778.1"/>
    </source>
</evidence>